<evidence type="ECO:0000256" key="3">
    <source>
        <dbReference type="ARBA" id="ARBA00022679"/>
    </source>
</evidence>
<dbReference type="CDD" id="cd06421">
    <property type="entry name" value="CESA_CelA_like"/>
    <property type="match status" value="1"/>
</dbReference>
<gene>
    <name evidence="8" type="ORF">BDV28DRAFT_74981</name>
</gene>
<evidence type="ECO:0000256" key="4">
    <source>
        <dbReference type="ARBA" id="ARBA00022692"/>
    </source>
</evidence>
<dbReference type="SUPFAM" id="SSF53448">
    <property type="entry name" value="Nucleotide-diphospho-sugar transferases"/>
    <property type="match status" value="1"/>
</dbReference>
<dbReference type="GO" id="GO:0016757">
    <property type="term" value="F:glycosyltransferase activity"/>
    <property type="evidence" value="ECO:0007669"/>
    <property type="project" value="UniProtKB-KW"/>
</dbReference>
<dbReference type="InterPro" id="IPR050321">
    <property type="entry name" value="Glycosyltr_2/OpgH_subfam"/>
</dbReference>
<dbReference type="OrthoDB" id="72851at2759"/>
<evidence type="ECO:0000256" key="5">
    <source>
        <dbReference type="ARBA" id="ARBA00022989"/>
    </source>
</evidence>
<dbReference type="Gene3D" id="3.90.550.10">
    <property type="entry name" value="Spore Coat Polysaccharide Biosynthesis Protein SpsA, Chain A"/>
    <property type="match status" value="1"/>
</dbReference>
<protein>
    <submittedName>
        <fullName evidence="8">Glycosyltransferase like family 2-domain-containing protein</fullName>
    </submittedName>
</protein>
<evidence type="ECO:0000256" key="6">
    <source>
        <dbReference type="ARBA" id="ARBA00023136"/>
    </source>
</evidence>
<name>A0A5N6YVD2_9EURO</name>
<feature type="transmembrane region" description="Helical" evidence="7">
    <location>
        <begin position="34"/>
        <end position="51"/>
    </location>
</feature>
<dbReference type="Pfam" id="PF13641">
    <property type="entry name" value="Glyco_tranf_2_3"/>
    <property type="match status" value="1"/>
</dbReference>
<keyword evidence="2" id="KW-0328">Glycosyltransferase</keyword>
<proteinExistence type="predicted"/>
<evidence type="ECO:0000256" key="2">
    <source>
        <dbReference type="ARBA" id="ARBA00022676"/>
    </source>
</evidence>
<dbReference type="PANTHER" id="PTHR43867">
    <property type="entry name" value="CELLULOSE SYNTHASE CATALYTIC SUBUNIT A [UDP-FORMING]"/>
    <property type="match status" value="1"/>
</dbReference>
<reference evidence="9" key="1">
    <citation type="submission" date="2019-04" db="EMBL/GenBank/DDBJ databases">
        <title>Friends and foes A comparative genomics studyof 23 Aspergillus species from section Flavi.</title>
        <authorList>
            <consortium name="DOE Joint Genome Institute"/>
            <person name="Kjaerbolling I."/>
            <person name="Vesth T."/>
            <person name="Frisvad J.C."/>
            <person name="Nybo J.L."/>
            <person name="Theobald S."/>
            <person name="Kildgaard S."/>
            <person name="Isbrandt T."/>
            <person name="Kuo A."/>
            <person name="Sato A."/>
            <person name="Lyhne E.K."/>
            <person name="Kogle M.E."/>
            <person name="Wiebenga A."/>
            <person name="Kun R.S."/>
            <person name="Lubbers R.J."/>
            <person name="Makela M.R."/>
            <person name="Barry K."/>
            <person name="Chovatia M."/>
            <person name="Clum A."/>
            <person name="Daum C."/>
            <person name="Haridas S."/>
            <person name="He G."/>
            <person name="LaButti K."/>
            <person name="Lipzen A."/>
            <person name="Mondo S."/>
            <person name="Riley R."/>
            <person name="Salamov A."/>
            <person name="Simmons B.A."/>
            <person name="Magnuson J.K."/>
            <person name="Henrissat B."/>
            <person name="Mortensen U.H."/>
            <person name="Larsen T.O."/>
            <person name="Devries R.P."/>
            <person name="Grigoriev I.V."/>
            <person name="Machida M."/>
            <person name="Baker S.E."/>
            <person name="Andersen M.R."/>
        </authorList>
    </citation>
    <scope>NUCLEOTIDE SEQUENCE [LARGE SCALE GENOMIC DNA]</scope>
    <source>
        <strain evidence="9">CBS 553.77</strain>
    </source>
</reference>
<keyword evidence="4 7" id="KW-0812">Transmembrane</keyword>
<keyword evidence="6 7" id="KW-0472">Membrane</keyword>
<keyword evidence="3 8" id="KW-0808">Transferase</keyword>
<dbReference type="InterPro" id="IPR029044">
    <property type="entry name" value="Nucleotide-diphossugar_trans"/>
</dbReference>
<evidence type="ECO:0000313" key="9">
    <source>
        <dbReference type="Proteomes" id="UP000327118"/>
    </source>
</evidence>
<dbReference type="PANTHER" id="PTHR43867:SF7">
    <property type="entry name" value="CELLULOSE SYNTHASE (EUROFUNG)"/>
    <property type="match status" value="1"/>
</dbReference>
<feature type="transmembrane region" description="Helical" evidence="7">
    <location>
        <begin position="361"/>
        <end position="382"/>
    </location>
</feature>
<dbReference type="EMBL" id="ML739385">
    <property type="protein sequence ID" value="KAE8348863.1"/>
    <property type="molecule type" value="Genomic_DNA"/>
</dbReference>
<sequence length="527" mass="59245">MTSEDVVKVEELPPDARVLSGQRYRKYLYHTARVGVWTFYCYFLARLLLILSEAQRPWQMWVMLAVEGLFGRLSYQDQCLTVAAGGEPERGPRKRLRLRGSQNLPRVDILIPCCGEPANVILDTVRSACMMDYPLSQYRVLVLDDGASSQLHDAISELHSKWPHLSYHTRGRQSGRVFAKAGNLNYALFTIQKDVPPDFCAILDADSIPKPEFLRATLPHLLVSPQVALVTTRQYFDNLPAGDPLSQSRRHFYTCQNAELDRCGRAIDAGSGAVFRRKAIIDVGGYPTFSFSEDWQLSLILRGMGYRTVQVQEPLQFGLVPTSLEGHIAQRNRWHIGHSQQVFALRPPANRSMPRHLQWSIARGGLAITLGLVGHIIGFGAVPCLVTSRSLIPASSSFVIKAQVILSMFYVSTLWAYGWLQNAHAGIRGSPFSQLENSWLAAVHLYAVIRFHFISNAPKGSFVTGSRENSWNRIAKSSVYKIESLPTRFLTTMAWPPLLHICYLTITNHWVPVAYLLNPPVYPARIS</sequence>
<dbReference type="GO" id="GO:0016020">
    <property type="term" value="C:membrane"/>
    <property type="evidence" value="ECO:0007669"/>
    <property type="project" value="UniProtKB-SubCell"/>
</dbReference>
<evidence type="ECO:0000256" key="7">
    <source>
        <dbReference type="SAM" id="Phobius"/>
    </source>
</evidence>
<feature type="transmembrane region" description="Helical" evidence="7">
    <location>
        <begin position="402"/>
        <end position="420"/>
    </location>
</feature>
<keyword evidence="9" id="KW-1185">Reference proteome</keyword>
<organism evidence="8 9">
    <name type="scientific">Aspergillus coremiiformis</name>
    <dbReference type="NCBI Taxonomy" id="138285"/>
    <lineage>
        <taxon>Eukaryota</taxon>
        <taxon>Fungi</taxon>
        <taxon>Dikarya</taxon>
        <taxon>Ascomycota</taxon>
        <taxon>Pezizomycotina</taxon>
        <taxon>Eurotiomycetes</taxon>
        <taxon>Eurotiomycetidae</taxon>
        <taxon>Eurotiales</taxon>
        <taxon>Aspergillaceae</taxon>
        <taxon>Aspergillus</taxon>
        <taxon>Aspergillus subgen. Circumdati</taxon>
    </lineage>
</organism>
<comment type="subcellular location">
    <subcellularLocation>
        <location evidence="1">Membrane</location>
        <topology evidence="1">Multi-pass membrane protein</topology>
    </subcellularLocation>
</comment>
<dbReference type="Proteomes" id="UP000327118">
    <property type="component" value="Unassembled WGS sequence"/>
</dbReference>
<accession>A0A5N6YVD2</accession>
<evidence type="ECO:0000256" key="1">
    <source>
        <dbReference type="ARBA" id="ARBA00004141"/>
    </source>
</evidence>
<keyword evidence="5 7" id="KW-1133">Transmembrane helix</keyword>
<evidence type="ECO:0000313" key="8">
    <source>
        <dbReference type="EMBL" id="KAE8348863.1"/>
    </source>
</evidence>
<dbReference type="AlphaFoldDB" id="A0A5N6YVD2"/>